<dbReference type="EMBL" id="CP002432">
    <property type="protein sequence ID" value="ADU65162.1"/>
    <property type="molecule type" value="Genomic_DNA"/>
</dbReference>
<evidence type="ECO:0000313" key="7">
    <source>
        <dbReference type="Proteomes" id="UP000002572"/>
    </source>
</evidence>
<dbReference type="eggNOG" id="COG1286">
    <property type="taxonomic scope" value="Bacteria"/>
</dbReference>
<dbReference type="OrthoDB" id="9987334at2"/>
<feature type="transmembrane region" description="Helical" evidence="5">
    <location>
        <begin position="6"/>
        <end position="23"/>
    </location>
</feature>
<comment type="subcellular location">
    <subcellularLocation>
        <location evidence="1">Membrane</location>
        <topology evidence="1">Multi-pass membrane protein</topology>
    </subcellularLocation>
</comment>
<dbReference type="HOGENOM" id="CLU_1324630_0_0_0"/>
<dbReference type="GO" id="GO:0009403">
    <property type="term" value="P:toxin biosynthetic process"/>
    <property type="evidence" value="ECO:0007669"/>
    <property type="project" value="InterPro"/>
</dbReference>
<dbReference type="InterPro" id="IPR003825">
    <property type="entry name" value="Colicin-V_CvpA"/>
</dbReference>
<protein>
    <submittedName>
        <fullName evidence="6">Colicin V production protein</fullName>
    </submittedName>
</protein>
<dbReference type="InParanoid" id="E6W036"/>
<proteinExistence type="predicted"/>
<accession>E6W036</accession>
<dbReference type="AlphaFoldDB" id="E6W036"/>
<keyword evidence="7" id="KW-1185">Reference proteome</keyword>
<feature type="transmembrane region" description="Helical" evidence="5">
    <location>
        <begin position="67"/>
        <end position="90"/>
    </location>
</feature>
<reference evidence="6 7" key="1">
    <citation type="submission" date="2010-12" db="EMBL/GenBank/DDBJ databases">
        <title>Complete sequence of Desulfurispirillum indicum S5.</title>
        <authorList>
            <consortium name="US DOE Joint Genome Institute"/>
            <person name="Lucas S."/>
            <person name="Copeland A."/>
            <person name="Lapidus A."/>
            <person name="Cheng J.-F."/>
            <person name="Goodwin L."/>
            <person name="Pitluck S."/>
            <person name="Chertkov O."/>
            <person name="Held B."/>
            <person name="Detter J.C."/>
            <person name="Han C."/>
            <person name="Tapia R."/>
            <person name="Land M."/>
            <person name="Hauser L."/>
            <person name="Kyrpides N."/>
            <person name="Ivanova N."/>
            <person name="Mikhailova N."/>
            <person name="Haggblom M."/>
            <person name="Rauschenbach I."/>
            <person name="Bini E."/>
            <person name="Woyke T."/>
        </authorList>
    </citation>
    <scope>NUCLEOTIDE SEQUENCE [LARGE SCALE GENOMIC DNA]</scope>
    <source>
        <strain evidence="7">ATCC BAA-1389 / DSM 22839 / S5</strain>
    </source>
</reference>
<evidence type="ECO:0000256" key="4">
    <source>
        <dbReference type="ARBA" id="ARBA00023136"/>
    </source>
</evidence>
<dbReference type="STRING" id="653733.Selin_0408"/>
<dbReference type="Pfam" id="PF02674">
    <property type="entry name" value="Colicin_V"/>
    <property type="match status" value="1"/>
</dbReference>
<feature type="transmembrane region" description="Helical" evidence="5">
    <location>
        <begin position="102"/>
        <end position="129"/>
    </location>
</feature>
<dbReference type="KEGG" id="din:Selin_0408"/>
<evidence type="ECO:0000256" key="5">
    <source>
        <dbReference type="SAM" id="Phobius"/>
    </source>
</evidence>
<gene>
    <name evidence="6" type="ordered locus">Selin_0408</name>
</gene>
<dbReference type="RefSeq" id="WP_013505051.1">
    <property type="nucleotide sequence ID" value="NC_014836.1"/>
</dbReference>
<keyword evidence="3 5" id="KW-1133">Transmembrane helix</keyword>
<dbReference type="GO" id="GO:0016020">
    <property type="term" value="C:membrane"/>
    <property type="evidence" value="ECO:0007669"/>
    <property type="project" value="UniProtKB-SubCell"/>
</dbReference>
<feature type="transmembrane region" description="Helical" evidence="5">
    <location>
        <begin position="30"/>
        <end position="47"/>
    </location>
</feature>
<dbReference type="PANTHER" id="PTHR37306:SF1">
    <property type="entry name" value="COLICIN V PRODUCTION PROTEIN"/>
    <property type="match status" value="1"/>
</dbReference>
<evidence type="ECO:0000313" key="6">
    <source>
        <dbReference type="EMBL" id="ADU65162.1"/>
    </source>
</evidence>
<name>E6W036_DESIS</name>
<organism evidence="6 7">
    <name type="scientific">Desulfurispirillum indicum (strain ATCC BAA-1389 / DSM 22839 / S5)</name>
    <dbReference type="NCBI Taxonomy" id="653733"/>
    <lineage>
        <taxon>Bacteria</taxon>
        <taxon>Pseudomonadati</taxon>
        <taxon>Chrysiogenota</taxon>
        <taxon>Chrysiogenia</taxon>
        <taxon>Chrysiogenales</taxon>
        <taxon>Chrysiogenaceae</taxon>
        <taxon>Desulfurispirillum</taxon>
    </lineage>
</organism>
<dbReference type="Proteomes" id="UP000002572">
    <property type="component" value="Chromosome"/>
</dbReference>
<dbReference type="PANTHER" id="PTHR37306">
    <property type="entry name" value="COLICIN V PRODUCTION PROTEIN"/>
    <property type="match status" value="1"/>
</dbReference>
<sequence>MSFTVIDIIIVVALLLAGIKGALSGFMREVFGLLVILASLVVAYFGYETVHGSLLSNLPEEIPAGVVATVAFVVAFLMVWATLNIVTMIAQRFMKFKEASPVGRALGAIISAGKVLVILSFVLAGFQYIPHNPMELRQKVEQSTIGSPLAKMAPIIFQGFTSILPDREGPSPFSGLTQLGELVPDMERLKQEARKIGNSNQDFMRNR</sequence>
<evidence type="ECO:0000256" key="2">
    <source>
        <dbReference type="ARBA" id="ARBA00022692"/>
    </source>
</evidence>
<keyword evidence="2 5" id="KW-0812">Transmembrane</keyword>
<evidence type="ECO:0000256" key="1">
    <source>
        <dbReference type="ARBA" id="ARBA00004141"/>
    </source>
</evidence>
<keyword evidence="4 5" id="KW-0472">Membrane</keyword>
<evidence type="ECO:0000256" key="3">
    <source>
        <dbReference type="ARBA" id="ARBA00022989"/>
    </source>
</evidence>